<evidence type="ECO:0000259" key="4">
    <source>
        <dbReference type="PROSITE" id="PS50011"/>
    </source>
</evidence>
<keyword evidence="2" id="KW-0547">Nucleotide-binding</keyword>
<accession>A0A2J8R7P1</accession>
<evidence type="ECO:0000256" key="3">
    <source>
        <dbReference type="ARBA" id="ARBA00022840"/>
    </source>
</evidence>
<feature type="non-terminal residue" evidence="5">
    <location>
        <position position="1"/>
    </location>
</feature>
<name>A0A2J8R7P1_PONAB</name>
<dbReference type="AlphaFoldDB" id="A0A2J8R7P1"/>
<feature type="domain" description="Protein kinase" evidence="4">
    <location>
        <begin position="1"/>
        <end position="81"/>
    </location>
</feature>
<proteinExistence type="predicted"/>
<evidence type="ECO:0000256" key="2">
    <source>
        <dbReference type="ARBA" id="ARBA00022741"/>
    </source>
</evidence>
<dbReference type="PANTHER" id="PTHR45832">
    <property type="entry name" value="SERINE/THREONINE-PROTEIN KINASE SAMKA-RELATED-RELATED"/>
    <property type="match status" value="1"/>
</dbReference>
<dbReference type="GO" id="GO:0004674">
    <property type="term" value="F:protein serine/threonine kinase activity"/>
    <property type="evidence" value="ECO:0007669"/>
    <property type="project" value="UniProtKB-EC"/>
</dbReference>
<sequence length="81" mass="8917">ASGTVFTATDVALGQKVAIKQINLQKQPKKELIINEILVMKELKNPNIVNFLDSLFLKLAKLLSSLTPLIMAAKEAMKSNH</sequence>
<evidence type="ECO:0000313" key="5">
    <source>
        <dbReference type="EMBL" id="PNJ04516.1"/>
    </source>
</evidence>
<keyword evidence="3" id="KW-0067">ATP-binding</keyword>
<dbReference type="Gene3D" id="3.30.200.20">
    <property type="entry name" value="Phosphorylase Kinase, domain 1"/>
    <property type="match status" value="1"/>
</dbReference>
<dbReference type="EMBL" id="NDHI03003739">
    <property type="protein sequence ID" value="PNJ04516.1"/>
    <property type="molecule type" value="Genomic_DNA"/>
</dbReference>
<comment type="caution">
    <text evidence="5">The sequence shown here is derived from an EMBL/GenBank/DDBJ whole genome shotgun (WGS) entry which is preliminary data.</text>
</comment>
<reference evidence="5" key="1">
    <citation type="submission" date="2017-12" db="EMBL/GenBank/DDBJ databases">
        <title>High-resolution comparative analysis of great ape genomes.</title>
        <authorList>
            <person name="Pollen A."/>
            <person name="Hastie A."/>
            <person name="Hormozdiari F."/>
            <person name="Dougherty M."/>
            <person name="Liu R."/>
            <person name="Chaisson M."/>
            <person name="Hoppe E."/>
            <person name="Hill C."/>
            <person name="Pang A."/>
            <person name="Hillier L."/>
            <person name="Baker C."/>
            <person name="Armstrong J."/>
            <person name="Shendure J."/>
            <person name="Paten B."/>
            <person name="Wilson R."/>
            <person name="Chao H."/>
            <person name="Schneider V."/>
            <person name="Ventura M."/>
            <person name="Kronenberg Z."/>
            <person name="Murali S."/>
            <person name="Gordon D."/>
            <person name="Cantsilieris S."/>
            <person name="Munson K."/>
            <person name="Nelson B."/>
            <person name="Raja A."/>
            <person name="Underwood J."/>
            <person name="Diekhans M."/>
            <person name="Fiddes I."/>
            <person name="Haussler D."/>
            <person name="Eichler E."/>
        </authorList>
    </citation>
    <scope>NUCLEOTIDE SEQUENCE [LARGE SCALE GENOMIC DNA]</scope>
    <source>
        <strain evidence="5">Susie</strain>
    </source>
</reference>
<dbReference type="InterPro" id="IPR011009">
    <property type="entry name" value="Kinase-like_dom_sf"/>
</dbReference>
<dbReference type="EC" id="2.7.11.1" evidence="1"/>
<dbReference type="Pfam" id="PF00069">
    <property type="entry name" value="Pkinase"/>
    <property type="match status" value="1"/>
</dbReference>
<dbReference type="InterPro" id="IPR000719">
    <property type="entry name" value="Prot_kinase_dom"/>
</dbReference>
<dbReference type="GO" id="GO:0005524">
    <property type="term" value="F:ATP binding"/>
    <property type="evidence" value="ECO:0007669"/>
    <property type="project" value="UniProtKB-KW"/>
</dbReference>
<organism evidence="5">
    <name type="scientific">Pongo abelii</name>
    <name type="common">Sumatran orangutan</name>
    <name type="synonym">Pongo pygmaeus abelii</name>
    <dbReference type="NCBI Taxonomy" id="9601"/>
    <lineage>
        <taxon>Eukaryota</taxon>
        <taxon>Metazoa</taxon>
        <taxon>Chordata</taxon>
        <taxon>Craniata</taxon>
        <taxon>Vertebrata</taxon>
        <taxon>Euteleostomi</taxon>
        <taxon>Mammalia</taxon>
        <taxon>Eutheria</taxon>
        <taxon>Euarchontoglires</taxon>
        <taxon>Primates</taxon>
        <taxon>Haplorrhini</taxon>
        <taxon>Catarrhini</taxon>
        <taxon>Hominidae</taxon>
        <taxon>Pongo</taxon>
    </lineage>
</organism>
<dbReference type="InterPro" id="IPR051931">
    <property type="entry name" value="PAK3-like"/>
</dbReference>
<dbReference type="PANTHER" id="PTHR45832:SF21">
    <property type="entry name" value="NON-SPECIFIC SERINE_THREONINE PROTEIN KINASE"/>
    <property type="match status" value="1"/>
</dbReference>
<dbReference type="SUPFAM" id="SSF56112">
    <property type="entry name" value="Protein kinase-like (PK-like)"/>
    <property type="match status" value="1"/>
</dbReference>
<dbReference type="PROSITE" id="PS50011">
    <property type="entry name" value="PROTEIN_KINASE_DOM"/>
    <property type="match status" value="1"/>
</dbReference>
<gene>
    <name evidence="5" type="ORF">CR201_G0053212</name>
</gene>
<evidence type="ECO:0000256" key="1">
    <source>
        <dbReference type="ARBA" id="ARBA00012513"/>
    </source>
</evidence>
<protein>
    <recommendedName>
        <fullName evidence="1">non-specific serine/threonine protein kinase</fullName>
        <ecNumber evidence="1">2.7.11.1</ecNumber>
    </recommendedName>
</protein>